<dbReference type="Proteomes" id="UP000006036">
    <property type="component" value="Chromosome 1"/>
</dbReference>
<evidence type="ECO:0000259" key="2">
    <source>
        <dbReference type="Pfam" id="PF07650"/>
    </source>
</evidence>
<dbReference type="EMBL" id="AP012492">
    <property type="protein sequence ID" value="BAM31828.1"/>
    <property type="molecule type" value="Genomic_DNA"/>
</dbReference>
<evidence type="ECO:0000313" key="3">
    <source>
        <dbReference type="EMBL" id="BAM31828.1"/>
    </source>
</evidence>
<dbReference type="Pfam" id="PF07650">
    <property type="entry name" value="KH_2"/>
    <property type="match status" value="1"/>
</dbReference>
<organism evidence="3 4">
    <name type="scientific">Helicobacter cinaedi CCUG 18818 = ATCC BAA-847</name>
    <dbReference type="NCBI Taxonomy" id="537971"/>
    <lineage>
        <taxon>Bacteria</taxon>
        <taxon>Pseudomonadati</taxon>
        <taxon>Campylobacterota</taxon>
        <taxon>Epsilonproteobacteria</taxon>
        <taxon>Campylobacterales</taxon>
        <taxon>Helicobacteraceae</taxon>
        <taxon>Helicobacter</taxon>
    </lineage>
</organism>
<dbReference type="InterPro" id="IPR004044">
    <property type="entry name" value="KH_dom_type_2"/>
</dbReference>
<dbReference type="Gene3D" id="3.30.300.20">
    <property type="match status" value="1"/>
</dbReference>
<sequence length="56" mass="6291">MIGKGGSSIKRISKCAREKILALSPKSVYLKLDVSVYKGWSKQKDLLKKIGYDFTL</sequence>
<protein>
    <submittedName>
        <fullName evidence="3">GTP-binding protein</fullName>
    </submittedName>
</protein>
<keyword evidence="1" id="KW-0694">RNA-binding</keyword>
<name>A0AAI8QGM0_9HELI</name>
<dbReference type="KEGG" id="hcb:HCBAA847_0586"/>
<dbReference type="SUPFAM" id="SSF54814">
    <property type="entry name" value="Prokaryotic type KH domain (KH-domain type II)"/>
    <property type="match status" value="1"/>
</dbReference>
<evidence type="ECO:0000313" key="4">
    <source>
        <dbReference type="Proteomes" id="UP000006036"/>
    </source>
</evidence>
<reference evidence="3 4" key="1">
    <citation type="journal article" date="2012" name="J. Bacteriol.">
        <title>Complete Genome Sequence of Helicobacter cinaedi Type Strain ATCC BAA-847.</title>
        <authorList>
            <person name="Miyoshi-Akiyama T."/>
            <person name="Takeshita N."/>
            <person name="Ohmagari N."/>
            <person name="Kirikae T."/>
        </authorList>
    </citation>
    <scope>NUCLEOTIDE SEQUENCE [LARGE SCALE GENOMIC DNA]</scope>
    <source>
        <strain evidence="3 4">ATCC BAA-847</strain>
    </source>
</reference>
<evidence type="ECO:0000256" key="1">
    <source>
        <dbReference type="ARBA" id="ARBA00022884"/>
    </source>
</evidence>
<proteinExistence type="predicted"/>
<gene>
    <name evidence="3" type="primary">era</name>
    <name evidence="3" type="ORF">HCBAA847_0586</name>
</gene>
<dbReference type="AlphaFoldDB" id="A0AAI8QGM0"/>
<dbReference type="InterPro" id="IPR015946">
    <property type="entry name" value="KH_dom-like_a/b"/>
</dbReference>
<dbReference type="GO" id="GO:0003723">
    <property type="term" value="F:RNA binding"/>
    <property type="evidence" value="ECO:0007669"/>
    <property type="project" value="UniProtKB-KW"/>
</dbReference>
<accession>A0AAI8QGM0</accession>
<dbReference type="InterPro" id="IPR009019">
    <property type="entry name" value="KH_sf_prok-type"/>
</dbReference>
<feature type="domain" description="KH type-2" evidence="2">
    <location>
        <begin position="2"/>
        <end position="40"/>
    </location>
</feature>